<evidence type="ECO:0000313" key="2">
    <source>
        <dbReference type="Proteomes" id="UP000293162"/>
    </source>
</evidence>
<evidence type="ECO:0008006" key="3">
    <source>
        <dbReference type="Google" id="ProtNLM"/>
    </source>
</evidence>
<reference evidence="1 2" key="1">
    <citation type="submission" date="2019-02" db="EMBL/GenBank/DDBJ databases">
        <title>Bacterial novel species Emticicia sp. 17J42-9 isolated from soil.</title>
        <authorList>
            <person name="Jung H.-Y."/>
        </authorList>
    </citation>
    <scope>NUCLEOTIDE SEQUENCE [LARGE SCALE GENOMIC DNA]</scope>
    <source>
        <strain evidence="1 2">17J42-9</strain>
    </source>
</reference>
<proteinExistence type="predicted"/>
<dbReference type="Gene3D" id="1.25.40.10">
    <property type="entry name" value="Tetratricopeptide repeat domain"/>
    <property type="match status" value="1"/>
</dbReference>
<dbReference type="SUPFAM" id="SSF48452">
    <property type="entry name" value="TPR-like"/>
    <property type="match status" value="1"/>
</dbReference>
<dbReference type="SUPFAM" id="SSF74653">
    <property type="entry name" value="TolA/TonB C-terminal domain"/>
    <property type="match status" value="1"/>
</dbReference>
<dbReference type="Gene3D" id="3.30.1150.10">
    <property type="match status" value="1"/>
</dbReference>
<sequence length="339" mass="39142">MLKTLILIGFSSVAVAQGFKQNVIGDWIKEDIRLKDGSPILDKAVRDIQLRYIFQKDGTSRVVYDGRTGDRPYRVKHDTLIVGTDTFYKIEQASDIKLVLQQITADSSANALKIILTPAHLYHIGFMPEKYRTKGGDTIYVYKPNYLEPFFMDAEMNASQYISENFDFPEYRTGDFYTRFIITKNGEVKGIEILRTTSDRYNNKLIAAIKKSEGKWRPAMWEGQPVNVEVMMGFDLGWTEKQAERTSSTTEQSDEEKIQESNEFLAEGKYNLTLKNYNEAIRNYTWSLDKNPLNIDAYYGRASAYAMKKDTKKMCEDLLQLKNLQQAKGTELWNKFCNK</sequence>
<dbReference type="OrthoDB" id="925126at2"/>
<dbReference type="AlphaFoldDB" id="A0A4Q5M2H0"/>
<evidence type="ECO:0000313" key="1">
    <source>
        <dbReference type="EMBL" id="RYU96043.1"/>
    </source>
</evidence>
<comment type="caution">
    <text evidence="1">The sequence shown here is derived from an EMBL/GenBank/DDBJ whole genome shotgun (WGS) entry which is preliminary data.</text>
</comment>
<dbReference type="Proteomes" id="UP000293162">
    <property type="component" value="Unassembled WGS sequence"/>
</dbReference>
<dbReference type="EMBL" id="SEWF01000010">
    <property type="protein sequence ID" value="RYU96043.1"/>
    <property type="molecule type" value="Genomic_DNA"/>
</dbReference>
<accession>A0A4Q5M2H0</accession>
<name>A0A4Q5M2H0_9BACT</name>
<keyword evidence="2" id="KW-1185">Reference proteome</keyword>
<gene>
    <name evidence="1" type="ORF">EWM59_09095</name>
</gene>
<dbReference type="RefSeq" id="WP_130020650.1">
    <property type="nucleotide sequence ID" value="NZ_SEWF01000010.1"/>
</dbReference>
<protein>
    <recommendedName>
        <fullName evidence="3">TonB C-terminal domain-containing protein</fullName>
    </recommendedName>
</protein>
<organism evidence="1 2">
    <name type="scientific">Emticicia agri</name>
    <dbReference type="NCBI Taxonomy" id="2492393"/>
    <lineage>
        <taxon>Bacteria</taxon>
        <taxon>Pseudomonadati</taxon>
        <taxon>Bacteroidota</taxon>
        <taxon>Cytophagia</taxon>
        <taxon>Cytophagales</taxon>
        <taxon>Leadbetterellaceae</taxon>
        <taxon>Emticicia</taxon>
    </lineage>
</organism>
<dbReference type="InterPro" id="IPR011990">
    <property type="entry name" value="TPR-like_helical_dom_sf"/>
</dbReference>